<feature type="compositionally biased region" description="Basic and acidic residues" evidence="9">
    <location>
        <begin position="32"/>
        <end position="47"/>
    </location>
</feature>
<comment type="caution">
    <text evidence="13">The sequence shown here is derived from an EMBL/GenBank/DDBJ whole genome shotgun (WGS) entry which is preliminary data.</text>
</comment>
<dbReference type="Pfam" id="PF00271">
    <property type="entry name" value="Helicase_C"/>
    <property type="match status" value="1"/>
</dbReference>
<dbReference type="GO" id="GO:0016787">
    <property type="term" value="F:hydrolase activity"/>
    <property type="evidence" value="ECO:0007669"/>
    <property type="project" value="UniProtKB-KW"/>
</dbReference>
<feature type="region of interest" description="Disordered" evidence="9">
    <location>
        <begin position="59"/>
        <end position="86"/>
    </location>
</feature>
<dbReference type="GeneID" id="66114634"/>
<evidence type="ECO:0000256" key="7">
    <source>
        <dbReference type="ARBA" id="ARBA00023242"/>
    </source>
</evidence>
<feature type="domain" description="Helicase ATP-binding" evidence="10">
    <location>
        <begin position="339"/>
        <end position="520"/>
    </location>
</feature>
<dbReference type="Proteomes" id="UP000790833">
    <property type="component" value="Unassembled WGS sequence"/>
</dbReference>
<proteinExistence type="predicted"/>
<feature type="short sequence motif" description="Q motif" evidence="8">
    <location>
        <begin position="309"/>
        <end position="336"/>
    </location>
</feature>
<dbReference type="InterPro" id="IPR011545">
    <property type="entry name" value="DEAD/DEAH_box_helicase_dom"/>
</dbReference>
<evidence type="ECO:0000259" key="12">
    <source>
        <dbReference type="PROSITE" id="PS51195"/>
    </source>
</evidence>
<keyword evidence="5" id="KW-0347">Helicase</keyword>
<keyword evidence="4" id="KW-0378">Hydrolase</keyword>
<dbReference type="InterPro" id="IPR029045">
    <property type="entry name" value="ClpP/crotonase-like_dom_sf"/>
</dbReference>
<dbReference type="InterPro" id="IPR014001">
    <property type="entry name" value="Helicase_ATP-bd"/>
</dbReference>
<reference evidence="13" key="1">
    <citation type="submission" date="2021-03" db="EMBL/GenBank/DDBJ databases">
        <authorList>
            <person name="Palmer J.M."/>
        </authorList>
    </citation>
    <scope>NUCLEOTIDE SEQUENCE</scope>
    <source>
        <strain evidence="13">ARV_011</strain>
    </source>
</reference>
<evidence type="ECO:0000256" key="9">
    <source>
        <dbReference type="SAM" id="MobiDB-lite"/>
    </source>
</evidence>
<gene>
    <name evidence="13" type="primary">PRP5</name>
    <name evidence="13" type="ORF">KQ657_001260</name>
</gene>
<dbReference type="InterPro" id="IPR001753">
    <property type="entry name" value="Enoyl-CoA_hydra/iso"/>
</dbReference>
<dbReference type="GO" id="GO:0005524">
    <property type="term" value="F:ATP binding"/>
    <property type="evidence" value="ECO:0007669"/>
    <property type="project" value="UniProtKB-KW"/>
</dbReference>
<dbReference type="PROSITE" id="PS51195">
    <property type="entry name" value="Q_MOTIF"/>
    <property type="match status" value="1"/>
</dbReference>
<evidence type="ECO:0000256" key="1">
    <source>
        <dbReference type="ARBA" id="ARBA00004123"/>
    </source>
</evidence>
<evidence type="ECO:0000256" key="8">
    <source>
        <dbReference type="PROSITE-ProRule" id="PRU00552"/>
    </source>
</evidence>
<dbReference type="Gene3D" id="3.90.226.10">
    <property type="entry name" value="2-enoyl-CoA Hydratase, Chain A, domain 1"/>
    <property type="match status" value="1"/>
</dbReference>
<accession>A0A9P8AGZ0</accession>
<feature type="region of interest" description="Disordered" evidence="9">
    <location>
        <begin position="732"/>
        <end position="767"/>
    </location>
</feature>
<dbReference type="PROSITE" id="PS51194">
    <property type="entry name" value="HELICASE_CTER"/>
    <property type="match status" value="1"/>
</dbReference>
<dbReference type="SMART" id="SM00487">
    <property type="entry name" value="DEXDc"/>
    <property type="match status" value="1"/>
</dbReference>
<feature type="region of interest" description="Disordered" evidence="9">
    <location>
        <begin position="215"/>
        <end position="237"/>
    </location>
</feature>
<dbReference type="PROSITE" id="PS00039">
    <property type="entry name" value="DEAD_ATP_HELICASE"/>
    <property type="match status" value="1"/>
</dbReference>
<keyword evidence="3" id="KW-0547">Nucleotide-binding</keyword>
<dbReference type="CDD" id="cd18787">
    <property type="entry name" value="SF2_C_DEAD"/>
    <property type="match status" value="1"/>
</dbReference>
<dbReference type="EMBL" id="JAHMUF010000015">
    <property type="protein sequence ID" value="KAG7192805.1"/>
    <property type="molecule type" value="Genomic_DNA"/>
</dbReference>
<dbReference type="PANTHER" id="PTHR47958">
    <property type="entry name" value="ATP-DEPENDENT RNA HELICASE DBP3"/>
    <property type="match status" value="1"/>
</dbReference>
<dbReference type="OrthoDB" id="196131at2759"/>
<feature type="region of interest" description="Disordered" evidence="9">
    <location>
        <begin position="96"/>
        <end position="115"/>
    </location>
</feature>
<dbReference type="Gene3D" id="3.40.50.300">
    <property type="entry name" value="P-loop containing nucleotide triphosphate hydrolases"/>
    <property type="match status" value="2"/>
</dbReference>
<dbReference type="RefSeq" id="XP_043048355.1">
    <property type="nucleotide sequence ID" value="XM_043192060.1"/>
</dbReference>
<evidence type="ECO:0000256" key="2">
    <source>
        <dbReference type="ARBA" id="ARBA00012552"/>
    </source>
</evidence>
<dbReference type="CDD" id="cd06558">
    <property type="entry name" value="crotonase-like"/>
    <property type="match status" value="1"/>
</dbReference>
<dbReference type="PROSITE" id="PS51192">
    <property type="entry name" value="HELICASE_ATP_BIND_1"/>
    <property type="match status" value="1"/>
</dbReference>
<evidence type="ECO:0000256" key="6">
    <source>
        <dbReference type="ARBA" id="ARBA00022840"/>
    </source>
</evidence>
<dbReference type="InterPro" id="IPR001650">
    <property type="entry name" value="Helicase_C-like"/>
</dbReference>
<dbReference type="InterPro" id="IPR014014">
    <property type="entry name" value="RNA_helicase_DEAD_Q_motif"/>
</dbReference>
<dbReference type="EC" id="3.6.4.13" evidence="2"/>
<organism evidence="13 14">
    <name type="scientific">Scheffersomyces spartinae</name>
    <dbReference type="NCBI Taxonomy" id="45513"/>
    <lineage>
        <taxon>Eukaryota</taxon>
        <taxon>Fungi</taxon>
        <taxon>Dikarya</taxon>
        <taxon>Ascomycota</taxon>
        <taxon>Saccharomycotina</taxon>
        <taxon>Pichiomycetes</taxon>
        <taxon>Debaryomycetaceae</taxon>
        <taxon>Scheffersomyces</taxon>
    </lineage>
</organism>
<feature type="compositionally biased region" description="Basic and acidic residues" evidence="9">
    <location>
        <begin position="732"/>
        <end position="755"/>
    </location>
</feature>
<dbReference type="FunFam" id="3.40.50.300:FF:000079">
    <property type="entry name" value="probable ATP-dependent RNA helicase DDX17"/>
    <property type="match status" value="1"/>
</dbReference>
<feature type="region of interest" description="Disordered" evidence="9">
    <location>
        <begin position="28"/>
        <end position="47"/>
    </location>
</feature>
<keyword evidence="6" id="KW-0067">ATP-binding</keyword>
<protein>
    <recommendedName>
        <fullName evidence="2">RNA helicase</fullName>
        <ecNumber evidence="2">3.6.4.13</ecNumber>
    </recommendedName>
</protein>
<comment type="subcellular location">
    <subcellularLocation>
        <location evidence="1">Nucleus</location>
    </subcellularLocation>
</comment>
<evidence type="ECO:0000256" key="3">
    <source>
        <dbReference type="ARBA" id="ARBA00022741"/>
    </source>
</evidence>
<feature type="region of interest" description="Disordered" evidence="9">
    <location>
        <begin position="1"/>
        <end position="20"/>
    </location>
</feature>
<dbReference type="AlphaFoldDB" id="A0A9P8AGZ0"/>
<dbReference type="GO" id="GO:0005634">
    <property type="term" value="C:nucleus"/>
    <property type="evidence" value="ECO:0007669"/>
    <property type="project" value="UniProtKB-SubCell"/>
</dbReference>
<evidence type="ECO:0000313" key="14">
    <source>
        <dbReference type="Proteomes" id="UP000790833"/>
    </source>
</evidence>
<feature type="domain" description="DEAD-box RNA helicase Q" evidence="12">
    <location>
        <begin position="309"/>
        <end position="336"/>
    </location>
</feature>
<dbReference type="GO" id="GO:0003724">
    <property type="term" value="F:RNA helicase activity"/>
    <property type="evidence" value="ECO:0007669"/>
    <property type="project" value="UniProtKB-EC"/>
</dbReference>
<keyword evidence="7" id="KW-0539">Nucleus</keyword>
<dbReference type="InterPro" id="IPR000629">
    <property type="entry name" value="RNA-helicase_DEAD-box_CS"/>
</dbReference>
<evidence type="ECO:0000313" key="13">
    <source>
        <dbReference type="EMBL" id="KAG7192805.1"/>
    </source>
</evidence>
<dbReference type="Pfam" id="PF00270">
    <property type="entry name" value="DEAD"/>
    <property type="match status" value="1"/>
</dbReference>
<name>A0A9P8AGZ0_9ASCO</name>
<sequence>MTSSTNTNPEEPISREEKLRRRREQLLAWKKKKEEETKEEVSDDDKLRRRQELLAKWKAKKEQANKLQEDAEKQHADTNGDDAEKLRLRQERLAAWKKKKKESEPSSLSMKKVLSEPVKPVKSLRFLSIRKNVTEATSSVGKNVTSHIKRNLLADGDDEGEDVVVKKLKLPGSSRNNNISSIKSDDVDELELYLAMLANTEGNGTVRHSGTAYHVEEEDEETAAAGASDDNEDDDDEAQQKLLFQRLEKLNKQKELAVVDFNQSNLTPFRKNFYVESGEVRAMADEQVAMFRMLDGVNVRGLDVPKPISEWKHLGLMMSVQENLETRFPRPTPIQCQALPVIASGRDLIGVAKTGSGKTLSFVLPILRHIQDQLSGRSGHTGGGPIGLIMTPTRELALQIHKELLVFTKQLEILVVCCYGGSSIESQIADLKRGCDIMVGTPGRIIDLLAANSGRVTNLHLVTYVVLDEADRMFDMGFEPQVAKIFTQVRPDRQCVLFSATFPRKMEVLAKRILCKPVEIIVGGVSVVALDITQKVELFEEKNEAQLQQLKLNKLLNILDTNKDTKVLIFVETQAGVDELLVHLLNHSIACLAIHGGKDQIDRKHTIKDFSLSDSGLDILIATSIAARGLDVKGLNLVVNYDAPNHMEDYVHRVGRTGRAGTKGVAITFVNETEERAITDLVKAMRMSKVPESEIPSKLIAISSEFLNKVKAGKEKYKFGFGGKGLENLEEQRQNNRDLERKVFDVPRDDEDKKSSSSSSSLPTKTSLATESLLPDFQIIEGQTPETSGPDKCKFYSRVVINDLPQKARWLVVNRDSISKIIESTSTSITNKGQYYPPNAKVPAPTTPTGNSKPIPPKLYLLVEGLTEASVRAANNLIRQRMIEGLEAAAKDDLKEMGFDASTYKYEHYLVEKVDDTIAHVKFNNPKTLNAFAESDWRSYQEILRRLDAEPEMKVIIISSAVPKSFSSGLNLKEAMKLASDDNTSTYEAKYEYLLQHIRDFQDAIGTPSRINTPTIAVLNGINYGLALDISSACTIRLASADAKFSIREIVIGLPADIGTLQRMPRLVNNISLLNQYALTGEVFSPEDALKLGYVSKVFPTHKEGLEYALDLADTIGGYQQWAVKGTKKSIQDIMLGGTAEQGYKWIQDYNAKNLGAKFFEAMGNVKL</sequence>
<dbReference type="InterPro" id="IPR027417">
    <property type="entry name" value="P-loop_NTPase"/>
</dbReference>
<feature type="domain" description="Helicase C-terminal" evidence="11">
    <location>
        <begin position="551"/>
        <end position="703"/>
    </location>
</feature>
<evidence type="ECO:0000259" key="10">
    <source>
        <dbReference type="PROSITE" id="PS51192"/>
    </source>
</evidence>
<evidence type="ECO:0000256" key="5">
    <source>
        <dbReference type="ARBA" id="ARBA00022806"/>
    </source>
</evidence>
<evidence type="ECO:0000259" key="11">
    <source>
        <dbReference type="PROSITE" id="PS51194"/>
    </source>
</evidence>
<evidence type="ECO:0000256" key="4">
    <source>
        <dbReference type="ARBA" id="ARBA00022801"/>
    </source>
</evidence>
<dbReference type="SUPFAM" id="SSF52096">
    <property type="entry name" value="ClpP/crotonase"/>
    <property type="match status" value="1"/>
</dbReference>
<dbReference type="SUPFAM" id="SSF52540">
    <property type="entry name" value="P-loop containing nucleoside triphosphate hydrolases"/>
    <property type="match status" value="1"/>
</dbReference>
<dbReference type="GO" id="GO:0003676">
    <property type="term" value="F:nucleic acid binding"/>
    <property type="evidence" value="ECO:0007669"/>
    <property type="project" value="InterPro"/>
</dbReference>
<dbReference type="SMART" id="SM00490">
    <property type="entry name" value="HELICc"/>
    <property type="match status" value="1"/>
</dbReference>
<keyword evidence="14" id="KW-1185">Reference proteome</keyword>
<dbReference type="Pfam" id="PF00378">
    <property type="entry name" value="ECH_1"/>
    <property type="match status" value="1"/>
</dbReference>